<name>A0ABR3EI35_9AGAR</name>
<gene>
    <name evidence="1" type="ORF">V5O48_019550</name>
</gene>
<evidence type="ECO:0000313" key="2">
    <source>
        <dbReference type="Proteomes" id="UP001465976"/>
    </source>
</evidence>
<dbReference type="EMBL" id="JBAHYK010005310">
    <property type="protein sequence ID" value="KAL0562537.1"/>
    <property type="molecule type" value="Genomic_DNA"/>
</dbReference>
<accession>A0ABR3EI35</accession>
<protein>
    <submittedName>
        <fullName evidence="1">Uncharacterized protein</fullName>
    </submittedName>
</protein>
<feature type="non-terminal residue" evidence="1">
    <location>
        <position position="58"/>
    </location>
</feature>
<evidence type="ECO:0000313" key="1">
    <source>
        <dbReference type="EMBL" id="KAL0562537.1"/>
    </source>
</evidence>
<sequence length="58" mass="6871">MARTTERQDTAEALFIAFITQLMVESQHEMLKEEEEWEDKFGDQEMKDMMGALQEEVD</sequence>
<comment type="caution">
    <text evidence="1">The sequence shown here is derived from an EMBL/GenBank/DDBJ whole genome shotgun (WGS) entry which is preliminary data.</text>
</comment>
<keyword evidence="2" id="KW-1185">Reference proteome</keyword>
<reference evidence="1 2" key="1">
    <citation type="submission" date="2024-02" db="EMBL/GenBank/DDBJ databases">
        <title>A draft genome for the cacao thread blight pathogen Marasmius crinis-equi.</title>
        <authorList>
            <person name="Cohen S.P."/>
            <person name="Baruah I.K."/>
            <person name="Amoako-Attah I."/>
            <person name="Bukari Y."/>
            <person name="Meinhardt L.W."/>
            <person name="Bailey B.A."/>
        </authorList>
    </citation>
    <scope>NUCLEOTIDE SEQUENCE [LARGE SCALE GENOMIC DNA]</scope>
    <source>
        <strain evidence="1 2">GH-76</strain>
    </source>
</reference>
<organism evidence="1 2">
    <name type="scientific">Marasmius crinis-equi</name>
    <dbReference type="NCBI Taxonomy" id="585013"/>
    <lineage>
        <taxon>Eukaryota</taxon>
        <taxon>Fungi</taxon>
        <taxon>Dikarya</taxon>
        <taxon>Basidiomycota</taxon>
        <taxon>Agaricomycotina</taxon>
        <taxon>Agaricomycetes</taxon>
        <taxon>Agaricomycetidae</taxon>
        <taxon>Agaricales</taxon>
        <taxon>Marasmiineae</taxon>
        <taxon>Marasmiaceae</taxon>
        <taxon>Marasmius</taxon>
    </lineage>
</organism>
<proteinExistence type="predicted"/>
<dbReference type="Proteomes" id="UP001465976">
    <property type="component" value="Unassembled WGS sequence"/>
</dbReference>